<sequence length="1083" mass="120092">MAASMSLCGGCAHHHLPFCVLKMLPRPGGQMNHVRTHFKYSRLHESSIRNLFKSTVTCTIAHVFALRVVLPKVTADTNFHISFRNIATLCGEERLEDVLQELDIMFQRRQKISCNDLYVLLQSCIKQRNLAVGRRVHALIVKCGLESNTFLGNHLIRLFSSCGSLNEAYQIFCSFSEPDINIWTAIISAYSRHGHIEEALRLYTELQHSILKPNDFIYVAVLKACAISAALARGRIVHLHIKKTGYAKNMFVGGALIDMYTKCKCLVEARQVFDGLTAKDVVLWNAMITGYAQNGCGQQALQLFWEMLKEGIKPNRVTFVSTLRACSLEENMQHCKLIHDQVVKNGFTYDLFVANSLITMYAKGGMLELAEEVFHKLPNRDIVSWNAMITGYIQHGNAGQALQQFEIMQHSGILPDSITFVNVLKACGSISNLEAGKLIHAQIVGSNLGVNVYISSALIDMYAKCGSLEKARLVFDKLSKRNIVSWNAMIGGYAQHSYGEKALQLFHAMHQEGLKPNSSTFVSTLRACGSIGAIEQGKLIHHQIIENGLELDVCVGSRLVDMYAKCGILDKALEVFEKLPKRDLICWNAIIAGYMQQGLGQQALSLFKRMKQERVSPDAITYVSILKACGSVKAFEAGRMIHVDVIKDELESNLFVGSTLVDMYMKCGILDEAQHVFDNLEGKDVVSWNAIIVGYVQNGHGQQALKLFHKMLQDGFKPNDITFFSALKACGNIGDLSQGKLVHDLILKNDMKVDEIGGSLVGMYAKCGSIEEAHKVFISLPRTVILCNAMIAAFAQHGLGQQALQTFKNMQEEGLQPNSVTFANILKACSGLVAIDEGKLIHAQIVKSGLEVDVFVANSLVDMYAKCGSLNKARQVFDKLVGKRDVVSWNTMIAAYAQHGFGQEAIQLFHRMLDEAYKPNDVSFLSVLSACSHASLLDEGFCIFKSMSEKFDVTPRMQHYACMVDLISRNGNLFQAEDFISNMPFEADTSVLMSLLGACRTYGNIEVGRRTFESLVKLDCENASAYVLMSNIYASADRWKEKIEIRKMMIEAGGIILPDAVCDGAGKLGSESSVECNLLQESY</sequence>
<evidence type="ECO:0000313" key="1">
    <source>
        <dbReference type="EMBL" id="KAJ7542367.1"/>
    </source>
</evidence>
<comment type="caution">
    <text evidence="1">The sequence shown here is derived from an EMBL/GenBank/DDBJ whole genome shotgun (WGS) entry which is preliminary data.</text>
</comment>
<reference evidence="2" key="1">
    <citation type="journal article" date="2024" name="Proc. Natl. Acad. Sci. U.S.A.">
        <title>Extraordinary preservation of gene collinearity over three hundred million years revealed in homosporous lycophytes.</title>
        <authorList>
            <person name="Li C."/>
            <person name="Wickell D."/>
            <person name="Kuo L.Y."/>
            <person name="Chen X."/>
            <person name="Nie B."/>
            <person name="Liao X."/>
            <person name="Peng D."/>
            <person name="Ji J."/>
            <person name="Jenkins J."/>
            <person name="Williams M."/>
            <person name="Shu S."/>
            <person name="Plott C."/>
            <person name="Barry K."/>
            <person name="Rajasekar S."/>
            <person name="Grimwood J."/>
            <person name="Han X."/>
            <person name="Sun S."/>
            <person name="Hou Z."/>
            <person name="He W."/>
            <person name="Dai G."/>
            <person name="Sun C."/>
            <person name="Schmutz J."/>
            <person name="Leebens-Mack J.H."/>
            <person name="Li F.W."/>
            <person name="Wang L."/>
        </authorList>
    </citation>
    <scope>NUCLEOTIDE SEQUENCE [LARGE SCALE GENOMIC DNA]</scope>
    <source>
        <strain evidence="2">cv. PW_Plant_1</strain>
    </source>
</reference>
<dbReference type="Proteomes" id="UP001162992">
    <property type="component" value="Chromosome 10"/>
</dbReference>
<gene>
    <name evidence="1" type="ORF">O6H91_10G103100</name>
</gene>
<name>A0ACC2CK70_DIPCM</name>
<organism evidence="1 2">
    <name type="scientific">Diphasiastrum complanatum</name>
    <name type="common">Issler's clubmoss</name>
    <name type="synonym">Lycopodium complanatum</name>
    <dbReference type="NCBI Taxonomy" id="34168"/>
    <lineage>
        <taxon>Eukaryota</taxon>
        <taxon>Viridiplantae</taxon>
        <taxon>Streptophyta</taxon>
        <taxon>Embryophyta</taxon>
        <taxon>Tracheophyta</taxon>
        <taxon>Lycopodiopsida</taxon>
        <taxon>Lycopodiales</taxon>
        <taxon>Lycopodiaceae</taxon>
        <taxon>Lycopodioideae</taxon>
        <taxon>Diphasiastrum</taxon>
    </lineage>
</organism>
<protein>
    <submittedName>
        <fullName evidence="1">Uncharacterized protein</fullName>
    </submittedName>
</protein>
<evidence type="ECO:0000313" key="2">
    <source>
        <dbReference type="Proteomes" id="UP001162992"/>
    </source>
</evidence>
<dbReference type="EMBL" id="CM055101">
    <property type="protein sequence ID" value="KAJ7542367.1"/>
    <property type="molecule type" value="Genomic_DNA"/>
</dbReference>
<accession>A0ACC2CK70</accession>
<keyword evidence="2" id="KW-1185">Reference proteome</keyword>
<proteinExistence type="predicted"/>